<feature type="chain" id="PRO_5014708055" evidence="1">
    <location>
        <begin position="29"/>
        <end position="71"/>
    </location>
</feature>
<sequence>MWPRTATLRHFSWTAFDASSTLLPLFRAACVYGVCGLRETHSFFGHHQRPVECLDVAQKTTISIRDWSAAS</sequence>
<feature type="signal peptide" evidence="1">
    <location>
        <begin position="1"/>
        <end position="28"/>
    </location>
</feature>
<name>A0A2M4CDW1_9DIPT</name>
<proteinExistence type="predicted"/>
<accession>A0A2M4CDW1</accession>
<evidence type="ECO:0000313" key="2">
    <source>
        <dbReference type="EMBL" id="MBW63522.1"/>
    </source>
</evidence>
<dbReference type="AlphaFoldDB" id="A0A2M4CDW1"/>
<protein>
    <submittedName>
        <fullName evidence="2">Putative secreted protein</fullName>
    </submittedName>
</protein>
<reference evidence="2" key="1">
    <citation type="submission" date="2018-01" db="EMBL/GenBank/DDBJ databases">
        <title>An insight into the sialome of Amazonian anophelines.</title>
        <authorList>
            <person name="Ribeiro J.M."/>
            <person name="Scarpassa V."/>
            <person name="Calvo E."/>
        </authorList>
    </citation>
    <scope>NUCLEOTIDE SEQUENCE</scope>
    <source>
        <tissue evidence="2">Salivary glands</tissue>
    </source>
</reference>
<dbReference type="EMBL" id="GGFJ01014381">
    <property type="protein sequence ID" value="MBW63522.1"/>
    <property type="molecule type" value="Transcribed_RNA"/>
</dbReference>
<keyword evidence="1" id="KW-0732">Signal</keyword>
<organism evidence="2">
    <name type="scientific">Anopheles marajoara</name>
    <dbReference type="NCBI Taxonomy" id="58244"/>
    <lineage>
        <taxon>Eukaryota</taxon>
        <taxon>Metazoa</taxon>
        <taxon>Ecdysozoa</taxon>
        <taxon>Arthropoda</taxon>
        <taxon>Hexapoda</taxon>
        <taxon>Insecta</taxon>
        <taxon>Pterygota</taxon>
        <taxon>Neoptera</taxon>
        <taxon>Endopterygota</taxon>
        <taxon>Diptera</taxon>
        <taxon>Nematocera</taxon>
        <taxon>Culicoidea</taxon>
        <taxon>Culicidae</taxon>
        <taxon>Anophelinae</taxon>
        <taxon>Anopheles</taxon>
    </lineage>
</organism>
<evidence type="ECO:0000256" key="1">
    <source>
        <dbReference type="SAM" id="SignalP"/>
    </source>
</evidence>